<dbReference type="Proteomes" id="UP000196778">
    <property type="component" value="Unassembled WGS sequence"/>
</dbReference>
<feature type="region of interest" description="Disordered" evidence="1">
    <location>
        <begin position="98"/>
        <end position="117"/>
    </location>
</feature>
<sequence length="234" mass="25244">MEHTLESRVGHAVVAWLDWLPSWQPSTHRGRTRICRRCFGSPLIASAGLDGDVPHAVQHSLATRLTAVIDDEVDRFTAAELPLLAAELSRAERRNARRYRPDRGLPPELSGAPLDPEPVDGAPYLFTLAELAGQPLAAQGPGDGRREASGATDEDAEHGQGEHHDPLDAEHAALLREQIGRADVCARQLGYRVCELLAGYRGEIGQAVAADVEPKVTALLGELGDSLELPPTAW</sequence>
<dbReference type="OrthoDB" id="4988283at2"/>
<accession>A0A1R4ICQ3</accession>
<feature type="region of interest" description="Disordered" evidence="1">
    <location>
        <begin position="136"/>
        <end position="164"/>
    </location>
</feature>
<dbReference type="EMBL" id="FUKR01000006">
    <property type="protein sequence ID" value="SJN17598.1"/>
    <property type="molecule type" value="Genomic_DNA"/>
</dbReference>
<name>A0A1R4ICQ3_9MICO</name>
<proteinExistence type="predicted"/>
<evidence type="ECO:0000256" key="1">
    <source>
        <dbReference type="SAM" id="MobiDB-lite"/>
    </source>
</evidence>
<protein>
    <recommendedName>
        <fullName evidence="4">Spermidine/putrescine ABC transporter substrate-binding protein</fullName>
    </recommendedName>
</protein>
<keyword evidence="3" id="KW-1185">Reference proteome</keyword>
<evidence type="ECO:0008006" key="4">
    <source>
        <dbReference type="Google" id="ProtNLM"/>
    </source>
</evidence>
<gene>
    <name evidence="2" type="ORF">FM119_01045</name>
</gene>
<evidence type="ECO:0000313" key="2">
    <source>
        <dbReference type="EMBL" id="SJN17598.1"/>
    </source>
</evidence>
<reference evidence="3" key="1">
    <citation type="submission" date="2017-02" db="EMBL/GenBank/DDBJ databases">
        <authorList>
            <person name="Dridi B."/>
        </authorList>
    </citation>
    <scope>NUCLEOTIDE SEQUENCE [LARGE SCALE GENOMIC DNA]</scope>
    <source>
        <strain evidence="3">EB411</strain>
    </source>
</reference>
<evidence type="ECO:0000313" key="3">
    <source>
        <dbReference type="Proteomes" id="UP000196778"/>
    </source>
</evidence>
<organism evidence="2 3">
    <name type="scientific">Mycetocola reblochoni REB411</name>
    <dbReference type="NCBI Taxonomy" id="1255698"/>
    <lineage>
        <taxon>Bacteria</taxon>
        <taxon>Bacillati</taxon>
        <taxon>Actinomycetota</taxon>
        <taxon>Actinomycetes</taxon>
        <taxon>Micrococcales</taxon>
        <taxon>Microbacteriaceae</taxon>
        <taxon>Mycetocola</taxon>
    </lineage>
</organism>
<dbReference type="AlphaFoldDB" id="A0A1R4ICQ3"/>
<dbReference type="RefSeq" id="WP_087135842.1">
    <property type="nucleotide sequence ID" value="NZ_FUKR01000006.1"/>
</dbReference>